<keyword evidence="2 5" id="KW-0812">Transmembrane</keyword>
<proteinExistence type="predicted"/>
<dbReference type="InterPro" id="IPR050739">
    <property type="entry name" value="MFP"/>
</dbReference>
<keyword evidence="7" id="KW-1185">Reference proteome</keyword>
<organism evidence="6 7">
    <name type="scientific">Tenacibaculum soleae</name>
    <dbReference type="NCBI Taxonomy" id="447689"/>
    <lineage>
        <taxon>Bacteria</taxon>
        <taxon>Pseudomonadati</taxon>
        <taxon>Bacteroidota</taxon>
        <taxon>Flavobacteriia</taxon>
        <taxon>Flavobacteriales</taxon>
        <taxon>Flavobacteriaceae</taxon>
        <taxon>Tenacibaculum</taxon>
    </lineage>
</organism>
<sequence>MPENNQDIEIRSEEVQDILNQVPNWMIRWGNTLFLSLIIMILFITWFVKYPDIISTEAMITTSFPPEKLHAKSSGKFEVFLTSENKNVSEGEVLAVIENSAIYDDVLLLKNICDTIKINQDNFSFPINKLPFLILGDITSSYSQFENNYSEYILNNKLTPFKSESFANRMSVIEAKGRLQILLSQKELNKKELEFKKIDLNRSKKMFTKGVISAKQKEQKEIDFLQAKRSYKSIEASISQIRELINNSTKNLKGTVIKKTQNDSRLKKKAIQSFLYLKKAIKDWEKQYALTSSINGKVSFLSFWDKNQTVKTGDLIFTVIPTKNNYFIGKIKAPATNSGKIKKGQKVQIKLLNYPSDEFGELNGEILSISQIPNEQGNYLINVKLPQDLKTTYGKKIVFKQEMKGSADIITEDLRLIERFFYQLRNIVK</sequence>
<comment type="caution">
    <text evidence="6">The sequence shown here is derived from an EMBL/GenBank/DDBJ whole genome shotgun (WGS) entry which is preliminary data.</text>
</comment>
<gene>
    <name evidence="6" type="ORF">BA195_08775</name>
</gene>
<feature type="transmembrane region" description="Helical" evidence="5">
    <location>
        <begin position="29"/>
        <end position="48"/>
    </location>
</feature>
<reference evidence="6 7" key="1">
    <citation type="submission" date="2016-06" db="EMBL/GenBank/DDBJ databases">
        <title>Draft Genome Sequence of Tenacibaculum soleae UCD-KL19.</title>
        <authorList>
            <person name="Eisen J.A."/>
            <person name="Coil D.A."/>
            <person name="Lujan K.M."/>
        </authorList>
    </citation>
    <scope>NUCLEOTIDE SEQUENCE [LARGE SCALE GENOMIC DNA]</scope>
    <source>
        <strain evidence="6 7">UCD-KL19</strain>
    </source>
</reference>
<evidence type="ECO:0000256" key="3">
    <source>
        <dbReference type="ARBA" id="ARBA00022989"/>
    </source>
</evidence>
<dbReference type="PANTHER" id="PTHR30386">
    <property type="entry name" value="MEMBRANE FUSION SUBUNIT OF EMRAB-TOLC MULTIDRUG EFFLUX PUMP"/>
    <property type="match status" value="1"/>
</dbReference>
<dbReference type="OrthoDB" id="7057889at2"/>
<keyword evidence="3 5" id="KW-1133">Transmembrane helix</keyword>
<dbReference type="Proteomes" id="UP000093186">
    <property type="component" value="Unassembled WGS sequence"/>
</dbReference>
<dbReference type="GO" id="GO:0016020">
    <property type="term" value="C:membrane"/>
    <property type="evidence" value="ECO:0007669"/>
    <property type="project" value="UniProtKB-SubCell"/>
</dbReference>
<dbReference type="RefSeq" id="WP_068704543.1">
    <property type="nucleotide sequence ID" value="NZ_MAKX01000002.1"/>
</dbReference>
<dbReference type="Gene3D" id="2.40.30.170">
    <property type="match status" value="1"/>
</dbReference>
<evidence type="ECO:0000313" key="6">
    <source>
        <dbReference type="EMBL" id="OCK42977.1"/>
    </source>
</evidence>
<dbReference type="AlphaFoldDB" id="A0A1B9XZJ4"/>
<evidence type="ECO:0000256" key="5">
    <source>
        <dbReference type="SAM" id="Phobius"/>
    </source>
</evidence>
<evidence type="ECO:0000256" key="2">
    <source>
        <dbReference type="ARBA" id="ARBA00022692"/>
    </source>
</evidence>
<evidence type="ECO:0000313" key="7">
    <source>
        <dbReference type="Proteomes" id="UP000093186"/>
    </source>
</evidence>
<comment type="subcellular location">
    <subcellularLocation>
        <location evidence="1">Membrane</location>
        <topology evidence="1">Single-pass membrane protein</topology>
    </subcellularLocation>
</comment>
<dbReference type="EMBL" id="MAKX01000002">
    <property type="protein sequence ID" value="OCK42977.1"/>
    <property type="molecule type" value="Genomic_DNA"/>
</dbReference>
<accession>A0A1B9XZJ4</accession>
<dbReference type="STRING" id="447689.BA195_08775"/>
<protein>
    <submittedName>
        <fullName evidence="6">Hemolysin D</fullName>
    </submittedName>
</protein>
<name>A0A1B9XZJ4_9FLAO</name>
<evidence type="ECO:0000256" key="4">
    <source>
        <dbReference type="ARBA" id="ARBA00023136"/>
    </source>
</evidence>
<keyword evidence="4 5" id="KW-0472">Membrane</keyword>
<dbReference type="PANTHER" id="PTHR30386:SF26">
    <property type="entry name" value="TRANSPORT PROTEIN COMB"/>
    <property type="match status" value="1"/>
</dbReference>
<evidence type="ECO:0000256" key="1">
    <source>
        <dbReference type="ARBA" id="ARBA00004167"/>
    </source>
</evidence>